<dbReference type="EMBL" id="JAHWQX010000002">
    <property type="protein sequence ID" value="MBW3097483.1"/>
    <property type="molecule type" value="Genomic_DNA"/>
</dbReference>
<dbReference type="RefSeq" id="WP_219201388.1">
    <property type="nucleotide sequence ID" value="NZ_JAHWQX010000002.1"/>
</dbReference>
<gene>
    <name evidence="2" type="ORF">KY465_09345</name>
</gene>
<evidence type="ECO:0000313" key="3">
    <source>
        <dbReference type="Proteomes" id="UP001430804"/>
    </source>
</evidence>
<organism evidence="2 3">
    <name type="scientific">Pseudohoeflea coraliihabitans</name>
    <dbReference type="NCBI Taxonomy" id="2860393"/>
    <lineage>
        <taxon>Bacteria</taxon>
        <taxon>Pseudomonadati</taxon>
        <taxon>Pseudomonadota</taxon>
        <taxon>Alphaproteobacteria</taxon>
        <taxon>Hyphomicrobiales</taxon>
        <taxon>Rhizobiaceae</taxon>
        <taxon>Pseudohoeflea</taxon>
    </lineage>
</organism>
<protein>
    <recommendedName>
        <fullName evidence="1">Alpha-L-glutamate ligase-related protein ATP-grasp domain-containing protein</fullName>
    </recommendedName>
</protein>
<dbReference type="Pfam" id="PF14397">
    <property type="entry name" value="ATPgrasp_ST"/>
    <property type="match status" value="1"/>
</dbReference>
<comment type="caution">
    <text evidence="2">The sequence shown here is derived from an EMBL/GenBank/DDBJ whole genome shotgun (WGS) entry which is preliminary data.</text>
</comment>
<dbReference type="Proteomes" id="UP001430804">
    <property type="component" value="Unassembled WGS sequence"/>
</dbReference>
<name>A0ABS6WNH8_9HYPH</name>
<keyword evidence="3" id="KW-1185">Reference proteome</keyword>
<reference evidence="2" key="1">
    <citation type="submission" date="2021-07" db="EMBL/GenBank/DDBJ databases">
        <title>Pseudohoeflea marina sp. nov. a polyhydroxyalcanoate-producing bacterium.</title>
        <authorList>
            <person name="Zheng W."/>
            <person name="Yu S."/>
            <person name="Huang Y."/>
        </authorList>
    </citation>
    <scope>NUCLEOTIDE SEQUENCE</scope>
    <source>
        <strain evidence="2">DP4N28-3</strain>
    </source>
</reference>
<feature type="domain" description="Alpha-L-glutamate ligase-related protein ATP-grasp" evidence="1">
    <location>
        <begin position="194"/>
        <end position="364"/>
    </location>
</feature>
<sequence length="380" mass="42770">MNSRQLKSALRTTRGRLRAWRIRLRHHRRARRTVRQIDMLQAAKPLLRDPQYQDFLKDIDRYWRAHFGHEVTRVWHLAFARGTGLQDVRFIPAQIYADAILPHLNDLPLRPAYRDKNLSDVLVKTDRRPSTPLRRIQGSYFSGTTVLQRQDILSHLAALEGRPLIIKGSRTDNGVGIRSLSIVAGKPVIDGQTCGLSDLEQLYGTDYLIQERIIQHDQIAAIHPQSLNTLRIVTLRWQGRIHKLVSFLRVGCNGQVTDNLSRGGLGCGIDADGRFREIAFDFCGNGYRAHPNTGYVFATAPPVPGHAAACQFACDLHRQVFHFDLISWDIAISASGEPVFLEMNFRGPSDSYQLTSGQPLFGALTAEVLEAVRDGRHSGS</sequence>
<evidence type="ECO:0000259" key="1">
    <source>
        <dbReference type="Pfam" id="PF14397"/>
    </source>
</evidence>
<accession>A0ABS6WNH8</accession>
<proteinExistence type="predicted"/>
<evidence type="ECO:0000313" key="2">
    <source>
        <dbReference type="EMBL" id="MBW3097483.1"/>
    </source>
</evidence>
<dbReference type="InterPro" id="IPR039523">
    <property type="entry name" value="RimK-rel_E_lig_ATP-grasp"/>
</dbReference>